<evidence type="ECO:0000313" key="3">
    <source>
        <dbReference type="Proteomes" id="UP000029736"/>
    </source>
</evidence>
<sequence length="296" mass="32071">MKKQNSSFLPALILAAALLVSCEIINPEEPIPGYIHIPSVSVQTAADEGSASSNISEAWVSVNGSFVGAYALPATLPVLEEGVSEVVVQAGVKDNGLGNSPDIYPFFANFETQADLGPNTTDTIRPVFRYSDNTKFAFIEDFNEGTQIFSEIRRGSLSQMSSVDEDAFEGRSLRIELDTSAAIVEAATFERYADLTGPFTTSVYLEVDYKSDVPVTFGIIGFDNAGTIGNGQAIFLSGFNASGEWKKIYFNLSAAVVESGLDEYQIVFQALIPIENGQFVRNEAVVLMDNIKLLHF</sequence>
<evidence type="ECO:0000313" key="2">
    <source>
        <dbReference type="EMBL" id="KGE87963.1"/>
    </source>
</evidence>
<proteinExistence type="predicted"/>
<dbReference type="EMBL" id="JPOS01000029">
    <property type="protein sequence ID" value="KGE87963.1"/>
    <property type="molecule type" value="Genomic_DNA"/>
</dbReference>
<keyword evidence="3" id="KW-1185">Reference proteome</keyword>
<dbReference type="AlphaFoldDB" id="A0A098S8F3"/>
<gene>
    <name evidence="2" type="ORF">IX84_12660</name>
</gene>
<feature type="chain" id="PRO_5001947750" description="Carbohydrate metabolism domain-containing protein" evidence="1">
    <location>
        <begin position="23"/>
        <end position="296"/>
    </location>
</feature>
<organism evidence="2 3">
    <name type="scientific">Phaeodactylibacter xiamenensis</name>
    <dbReference type="NCBI Taxonomy" id="1524460"/>
    <lineage>
        <taxon>Bacteria</taxon>
        <taxon>Pseudomonadati</taxon>
        <taxon>Bacteroidota</taxon>
        <taxon>Saprospiria</taxon>
        <taxon>Saprospirales</taxon>
        <taxon>Haliscomenobacteraceae</taxon>
        <taxon>Phaeodactylibacter</taxon>
    </lineage>
</organism>
<protein>
    <recommendedName>
        <fullName evidence="4">Carbohydrate metabolism domain-containing protein</fullName>
    </recommendedName>
</protein>
<name>A0A098S8F3_9BACT</name>
<dbReference type="OrthoDB" id="1491784at2"/>
<comment type="caution">
    <text evidence="2">The sequence shown here is derived from an EMBL/GenBank/DDBJ whole genome shotgun (WGS) entry which is preliminary data.</text>
</comment>
<evidence type="ECO:0008006" key="4">
    <source>
        <dbReference type="Google" id="ProtNLM"/>
    </source>
</evidence>
<feature type="signal peptide" evidence="1">
    <location>
        <begin position="1"/>
        <end position="22"/>
    </location>
</feature>
<dbReference type="RefSeq" id="WP_044220676.1">
    <property type="nucleotide sequence ID" value="NZ_JBKAGJ010000012.1"/>
</dbReference>
<dbReference type="PROSITE" id="PS51257">
    <property type="entry name" value="PROKAR_LIPOPROTEIN"/>
    <property type="match status" value="1"/>
</dbReference>
<accession>A0A098S8F3</accession>
<dbReference type="Proteomes" id="UP000029736">
    <property type="component" value="Unassembled WGS sequence"/>
</dbReference>
<keyword evidence="1" id="KW-0732">Signal</keyword>
<reference evidence="2 3" key="1">
    <citation type="journal article" date="2014" name="Int. J. Syst. Evol. Microbiol.">
        <title>Phaeodactylibacter xiamenensis gen. nov., sp. nov., a member of the family Saprospiraceae isolated from the marine alga Phaeodactylum tricornutum.</title>
        <authorList>
            <person name="Chen Z.Jr."/>
            <person name="Lei X."/>
            <person name="Lai Q."/>
            <person name="Li Y."/>
            <person name="Zhang B."/>
            <person name="Zhang J."/>
            <person name="Zhang H."/>
            <person name="Yang L."/>
            <person name="Zheng W."/>
            <person name="Tian Y."/>
            <person name="Yu Z."/>
            <person name="Xu H.Jr."/>
            <person name="Zheng T."/>
        </authorList>
    </citation>
    <scope>NUCLEOTIDE SEQUENCE [LARGE SCALE GENOMIC DNA]</scope>
    <source>
        <strain evidence="2 3">KD52</strain>
    </source>
</reference>
<evidence type="ECO:0000256" key="1">
    <source>
        <dbReference type="SAM" id="SignalP"/>
    </source>
</evidence>
<dbReference type="STRING" id="1524460.IX84_12660"/>